<accession>A0A2T5JCS9</accession>
<keyword evidence="2" id="KW-1185">Reference proteome</keyword>
<proteinExistence type="predicted"/>
<dbReference type="Proteomes" id="UP000244168">
    <property type="component" value="Unassembled WGS sequence"/>
</dbReference>
<protein>
    <submittedName>
        <fullName evidence="1">Uncharacterized protein</fullName>
    </submittedName>
</protein>
<organism evidence="1 2">
    <name type="scientific">Mucilaginibacter yixingensis</name>
    <dbReference type="NCBI Taxonomy" id="1295612"/>
    <lineage>
        <taxon>Bacteria</taxon>
        <taxon>Pseudomonadati</taxon>
        <taxon>Bacteroidota</taxon>
        <taxon>Sphingobacteriia</taxon>
        <taxon>Sphingobacteriales</taxon>
        <taxon>Sphingobacteriaceae</taxon>
        <taxon>Mucilaginibacter</taxon>
    </lineage>
</organism>
<dbReference type="EMBL" id="QAOQ01000002">
    <property type="protein sequence ID" value="PTQ99564.1"/>
    <property type="molecule type" value="Genomic_DNA"/>
</dbReference>
<dbReference type="RefSeq" id="WP_146166486.1">
    <property type="nucleotide sequence ID" value="NZ_CP160205.1"/>
</dbReference>
<dbReference type="AlphaFoldDB" id="A0A2T5JCS9"/>
<evidence type="ECO:0000313" key="1">
    <source>
        <dbReference type="EMBL" id="PTQ99564.1"/>
    </source>
</evidence>
<comment type="caution">
    <text evidence="1">The sequence shown here is derived from an EMBL/GenBank/DDBJ whole genome shotgun (WGS) entry which is preliminary data.</text>
</comment>
<name>A0A2T5JCS9_9SPHI</name>
<evidence type="ECO:0000313" key="2">
    <source>
        <dbReference type="Proteomes" id="UP000244168"/>
    </source>
</evidence>
<reference evidence="1 2" key="1">
    <citation type="submission" date="2018-04" db="EMBL/GenBank/DDBJ databases">
        <title>Genomic Encyclopedia of Archaeal and Bacterial Type Strains, Phase II (KMG-II): from individual species to whole genera.</title>
        <authorList>
            <person name="Goeker M."/>
        </authorList>
    </citation>
    <scope>NUCLEOTIDE SEQUENCE [LARGE SCALE GENOMIC DNA]</scope>
    <source>
        <strain evidence="1 2">DSM 26809</strain>
    </source>
</reference>
<dbReference type="OrthoDB" id="677975at2"/>
<gene>
    <name evidence="1" type="ORF">C8P68_102389</name>
</gene>
<sequence>MAAEIESSGNLNEQQVIMLRLLKNPLPEEDFLQMRKLAVKLLSKKLDEVIGNWEEKQNITSKDYKNLGEGHFRSKS</sequence>